<feature type="compositionally biased region" description="Pro residues" evidence="10">
    <location>
        <begin position="139"/>
        <end position="155"/>
    </location>
</feature>
<dbReference type="PANTHER" id="PTHR33021:SF14">
    <property type="entry name" value="OS01G0272700 PROTEIN"/>
    <property type="match status" value="1"/>
</dbReference>
<feature type="signal peptide" evidence="11">
    <location>
        <begin position="1"/>
        <end position="30"/>
    </location>
</feature>
<comment type="similarity">
    <text evidence="9">Belongs to the early nodulin-like (ENODL) family.</text>
</comment>
<dbReference type="PANTHER" id="PTHR33021">
    <property type="entry name" value="BLUE COPPER PROTEIN"/>
    <property type="match status" value="1"/>
</dbReference>
<keyword evidence="8" id="KW-0449">Lipoprotein</keyword>
<evidence type="ECO:0000256" key="2">
    <source>
        <dbReference type="ARBA" id="ARBA00022475"/>
    </source>
</evidence>
<keyword evidence="2" id="KW-1003">Cell membrane</keyword>
<dbReference type="GO" id="GO:0009055">
    <property type="term" value="F:electron transfer activity"/>
    <property type="evidence" value="ECO:0007669"/>
    <property type="project" value="InterPro"/>
</dbReference>
<evidence type="ECO:0000313" key="13">
    <source>
        <dbReference type="EMBL" id="KAK4286145.1"/>
    </source>
</evidence>
<evidence type="ECO:0000256" key="11">
    <source>
        <dbReference type="SAM" id="SignalP"/>
    </source>
</evidence>
<keyword evidence="14" id="KW-1185">Reference proteome</keyword>
<keyword evidence="6" id="KW-1015">Disulfide bond</keyword>
<dbReference type="CDD" id="cd11019">
    <property type="entry name" value="OsENODL1_like"/>
    <property type="match status" value="1"/>
</dbReference>
<dbReference type="InterPro" id="IPR039391">
    <property type="entry name" value="Phytocyanin-like"/>
</dbReference>
<evidence type="ECO:0000259" key="12">
    <source>
        <dbReference type="PROSITE" id="PS51485"/>
    </source>
</evidence>
<evidence type="ECO:0000256" key="4">
    <source>
        <dbReference type="ARBA" id="ARBA00022729"/>
    </source>
</evidence>
<dbReference type="Gene3D" id="2.60.40.420">
    <property type="entry name" value="Cupredoxins - blue copper proteins"/>
    <property type="match status" value="1"/>
</dbReference>
<reference evidence="13" key="1">
    <citation type="submission" date="2023-10" db="EMBL/GenBank/DDBJ databases">
        <title>Chromosome-level genome of the transformable northern wattle, Acacia crassicarpa.</title>
        <authorList>
            <person name="Massaro I."/>
            <person name="Sinha N.R."/>
            <person name="Poethig S."/>
            <person name="Leichty A.R."/>
        </authorList>
    </citation>
    <scope>NUCLEOTIDE SEQUENCE</scope>
    <source>
        <strain evidence="13">Acra3RX</strain>
        <tissue evidence="13">Leaf</tissue>
    </source>
</reference>
<keyword evidence="4 11" id="KW-0732">Signal</keyword>
<feature type="chain" id="PRO_5041966206" description="Phytocyanin domain-containing protein" evidence="11">
    <location>
        <begin position="31"/>
        <end position="228"/>
    </location>
</feature>
<organism evidence="13 14">
    <name type="scientific">Acacia crassicarpa</name>
    <name type="common">northern wattle</name>
    <dbReference type="NCBI Taxonomy" id="499986"/>
    <lineage>
        <taxon>Eukaryota</taxon>
        <taxon>Viridiplantae</taxon>
        <taxon>Streptophyta</taxon>
        <taxon>Embryophyta</taxon>
        <taxon>Tracheophyta</taxon>
        <taxon>Spermatophyta</taxon>
        <taxon>Magnoliopsida</taxon>
        <taxon>eudicotyledons</taxon>
        <taxon>Gunneridae</taxon>
        <taxon>Pentapetalae</taxon>
        <taxon>rosids</taxon>
        <taxon>fabids</taxon>
        <taxon>Fabales</taxon>
        <taxon>Fabaceae</taxon>
        <taxon>Caesalpinioideae</taxon>
        <taxon>mimosoid clade</taxon>
        <taxon>Acacieae</taxon>
        <taxon>Acacia</taxon>
    </lineage>
</organism>
<protein>
    <recommendedName>
        <fullName evidence="12">Phytocyanin domain-containing protein</fullName>
    </recommendedName>
</protein>
<dbReference type="Pfam" id="PF02298">
    <property type="entry name" value="Cu_bind_like"/>
    <property type="match status" value="1"/>
</dbReference>
<sequence length="228" mass="24999">MGSESGSRFPGFFIFIMFSWLLFSSSSSQALEFYVGGKDGWVTKPSEDYNHWAQRLRFQVNDTLHFKYQKGSDSVLVVKKEDYDSCNTKNPLQKMDDGDSSFTFNSSGPFYFISGKSERCQKGQKLIVVVMAVRDKPPHQSPPTPAPVVTPPSVAPSPAAKAPTPSPSSSSGSGLRPGGSEVGLAFGVGAWICVSINCEHICSKLKLRKYDFNLGNFDPSVFLCQQFP</sequence>
<feature type="compositionally biased region" description="Low complexity" evidence="10">
    <location>
        <begin position="156"/>
        <end position="171"/>
    </location>
</feature>
<dbReference type="PROSITE" id="PS51485">
    <property type="entry name" value="PHYTOCYANIN"/>
    <property type="match status" value="1"/>
</dbReference>
<dbReference type="FunFam" id="2.60.40.420:FF:000010">
    <property type="entry name" value="Early nodulin-like protein 1"/>
    <property type="match status" value="1"/>
</dbReference>
<keyword evidence="5" id="KW-0472">Membrane</keyword>
<feature type="domain" description="Phytocyanin" evidence="12">
    <location>
        <begin position="31"/>
        <end position="132"/>
    </location>
</feature>
<dbReference type="InterPro" id="IPR003245">
    <property type="entry name" value="Phytocyanin_dom"/>
</dbReference>
<dbReference type="EMBL" id="JAWXYG010000001">
    <property type="protein sequence ID" value="KAK4286145.1"/>
    <property type="molecule type" value="Genomic_DNA"/>
</dbReference>
<evidence type="ECO:0000256" key="3">
    <source>
        <dbReference type="ARBA" id="ARBA00022622"/>
    </source>
</evidence>
<accession>A0AAE1TJZ7</accession>
<evidence type="ECO:0000256" key="1">
    <source>
        <dbReference type="ARBA" id="ARBA00004609"/>
    </source>
</evidence>
<evidence type="ECO:0000256" key="6">
    <source>
        <dbReference type="ARBA" id="ARBA00023157"/>
    </source>
</evidence>
<gene>
    <name evidence="13" type="ORF">QN277_002742</name>
</gene>
<dbReference type="Proteomes" id="UP001293593">
    <property type="component" value="Unassembled WGS sequence"/>
</dbReference>
<evidence type="ECO:0000256" key="7">
    <source>
        <dbReference type="ARBA" id="ARBA00023180"/>
    </source>
</evidence>
<comment type="caution">
    <text evidence="13">The sequence shown here is derived from an EMBL/GenBank/DDBJ whole genome shotgun (WGS) entry which is preliminary data.</text>
</comment>
<keyword evidence="3" id="KW-0336">GPI-anchor</keyword>
<dbReference type="SUPFAM" id="SSF49503">
    <property type="entry name" value="Cupredoxins"/>
    <property type="match status" value="1"/>
</dbReference>
<dbReference type="InterPro" id="IPR041846">
    <property type="entry name" value="ENL_dom"/>
</dbReference>
<proteinExistence type="inferred from homology"/>
<evidence type="ECO:0000256" key="10">
    <source>
        <dbReference type="SAM" id="MobiDB-lite"/>
    </source>
</evidence>
<evidence type="ECO:0000313" key="14">
    <source>
        <dbReference type="Proteomes" id="UP001293593"/>
    </source>
</evidence>
<dbReference type="AlphaFoldDB" id="A0AAE1TJZ7"/>
<evidence type="ECO:0000256" key="9">
    <source>
        <dbReference type="ARBA" id="ARBA00035011"/>
    </source>
</evidence>
<keyword evidence="7" id="KW-0325">Glycoprotein</keyword>
<dbReference type="GO" id="GO:0098552">
    <property type="term" value="C:side of membrane"/>
    <property type="evidence" value="ECO:0007669"/>
    <property type="project" value="UniProtKB-KW"/>
</dbReference>
<dbReference type="InterPro" id="IPR008972">
    <property type="entry name" value="Cupredoxin"/>
</dbReference>
<dbReference type="GO" id="GO:0005886">
    <property type="term" value="C:plasma membrane"/>
    <property type="evidence" value="ECO:0007669"/>
    <property type="project" value="UniProtKB-SubCell"/>
</dbReference>
<name>A0AAE1TJZ7_9FABA</name>
<comment type="subcellular location">
    <subcellularLocation>
        <location evidence="1">Cell membrane</location>
        <topology evidence="1">Lipid-anchor</topology>
        <topology evidence="1">GPI-anchor</topology>
    </subcellularLocation>
</comment>
<evidence type="ECO:0000256" key="8">
    <source>
        <dbReference type="ARBA" id="ARBA00023288"/>
    </source>
</evidence>
<evidence type="ECO:0000256" key="5">
    <source>
        <dbReference type="ARBA" id="ARBA00023136"/>
    </source>
</evidence>
<feature type="region of interest" description="Disordered" evidence="10">
    <location>
        <begin position="137"/>
        <end position="176"/>
    </location>
</feature>